<evidence type="ECO:0000313" key="2">
    <source>
        <dbReference type="Proteomes" id="UP001597120"/>
    </source>
</evidence>
<sequence length="624" mass="69196">MSIRKIGEPIQGVHIWTAAYGQEGGEDRIYAVSSGEPCVLFVIDPHTAECLGRYLLEGAKHCWGVVAVDSGVYIGGDGNLYRYTPEQGAVNLGNAIPGEHYTWRLAADSQGRVYGGCYPGGKVYQYDPAVGGFRDYGQIVEGEQYTRCMKALNDKLYIGVGTKKPHLIELDTQTGVTREITLPAKWQEEQLVYDLDIAYPKLLIRITPSNVLLSYDLETGEWGDEVEGVSGLSVSPPSEEGLVYFVKDDVLHSYDPQTSALAPTSLAMPQPASDYGWLEWKSPEFPGKSLVSVNRDGSYWIYHPATDRYITMRPELTGRPITLQSLTCGPDGRICIGGYFAGGFASYDPAADKLASFQGIGQIENMLAFDGKLYMGVYPKAILFCYDPEEPWDYGVNPKPLFSLQGDEQDRPFAFAAAGEELAIGTVSSYGRLGGALTLYRPQEDRHEVYRNIIDKQSIISLAYHDGTIFAGGTVWGGLGVVPEKSEAVLLMWDTATRTKVWEGVPVPGEKAISALAFDSDGFLWGLTAGTLFRFDPERKEVLETVPLFPFDWKEVPHYWRGGYLQYHSDHSLYGTTLGRLFQYELSSGKLNILDDEAFLFAGDQNGNLYFARNTELYQYLRQA</sequence>
<name>A0ABW3D5L5_9BACL</name>
<dbReference type="Proteomes" id="UP001597120">
    <property type="component" value="Unassembled WGS sequence"/>
</dbReference>
<dbReference type="InterPro" id="IPR011047">
    <property type="entry name" value="Quinoprotein_ADH-like_sf"/>
</dbReference>
<dbReference type="SUPFAM" id="SSF50998">
    <property type="entry name" value="Quinoprotein alcohol dehydrogenase-like"/>
    <property type="match status" value="1"/>
</dbReference>
<gene>
    <name evidence="1" type="ORF">ACFQ03_05460</name>
</gene>
<dbReference type="EMBL" id="JBHTIU010000016">
    <property type="protein sequence ID" value="MFD0868588.1"/>
    <property type="molecule type" value="Genomic_DNA"/>
</dbReference>
<keyword evidence="2" id="KW-1185">Reference proteome</keyword>
<protein>
    <submittedName>
        <fullName evidence="1">WD40 repeat domain-containing protein</fullName>
    </submittedName>
</protein>
<proteinExistence type="predicted"/>
<dbReference type="InterPro" id="IPR015943">
    <property type="entry name" value="WD40/YVTN_repeat-like_dom_sf"/>
</dbReference>
<comment type="caution">
    <text evidence="1">The sequence shown here is derived from an EMBL/GenBank/DDBJ whole genome shotgun (WGS) entry which is preliminary data.</text>
</comment>
<dbReference type="RefSeq" id="WP_150959747.1">
    <property type="nucleotide sequence ID" value="NZ_JBHTIU010000016.1"/>
</dbReference>
<reference evidence="2" key="1">
    <citation type="journal article" date="2019" name="Int. J. Syst. Evol. Microbiol.">
        <title>The Global Catalogue of Microorganisms (GCM) 10K type strain sequencing project: providing services to taxonomists for standard genome sequencing and annotation.</title>
        <authorList>
            <consortium name="The Broad Institute Genomics Platform"/>
            <consortium name="The Broad Institute Genome Sequencing Center for Infectious Disease"/>
            <person name="Wu L."/>
            <person name="Ma J."/>
        </authorList>
    </citation>
    <scope>NUCLEOTIDE SEQUENCE [LARGE SCALE GENOMIC DNA]</scope>
    <source>
        <strain evidence="2">CCUG 57263</strain>
    </source>
</reference>
<organism evidence="1 2">
    <name type="scientific">Paenibacillus residui</name>
    <dbReference type="NCBI Taxonomy" id="629724"/>
    <lineage>
        <taxon>Bacteria</taxon>
        <taxon>Bacillati</taxon>
        <taxon>Bacillota</taxon>
        <taxon>Bacilli</taxon>
        <taxon>Bacillales</taxon>
        <taxon>Paenibacillaceae</taxon>
        <taxon>Paenibacillus</taxon>
    </lineage>
</organism>
<evidence type="ECO:0000313" key="1">
    <source>
        <dbReference type="EMBL" id="MFD0868588.1"/>
    </source>
</evidence>
<dbReference type="Gene3D" id="2.130.10.10">
    <property type="entry name" value="YVTN repeat-like/Quinoprotein amine dehydrogenase"/>
    <property type="match status" value="2"/>
</dbReference>
<accession>A0ABW3D5L5</accession>